<dbReference type="InterPro" id="IPR052584">
    <property type="entry name" value="U2_snRNP_Complex_Component"/>
</dbReference>
<organism evidence="3 4">
    <name type="scientific">Penicillium frequentans</name>
    <dbReference type="NCBI Taxonomy" id="3151616"/>
    <lineage>
        <taxon>Eukaryota</taxon>
        <taxon>Fungi</taxon>
        <taxon>Dikarya</taxon>
        <taxon>Ascomycota</taxon>
        <taxon>Pezizomycotina</taxon>
        <taxon>Eurotiomycetes</taxon>
        <taxon>Eurotiomycetidae</taxon>
        <taxon>Eurotiales</taxon>
        <taxon>Aspergillaceae</taxon>
        <taxon>Penicillium</taxon>
    </lineage>
</organism>
<dbReference type="Pfam" id="PF04037">
    <property type="entry name" value="DUF382"/>
    <property type="match status" value="1"/>
</dbReference>
<dbReference type="AlphaFoldDB" id="A0AAD6D6J9"/>
<evidence type="ECO:0000313" key="4">
    <source>
        <dbReference type="Proteomes" id="UP001220324"/>
    </source>
</evidence>
<feature type="compositionally biased region" description="Acidic residues" evidence="1">
    <location>
        <begin position="305"/>
        <end position="330"/>
    </location>
</feature>
<feature type="region of interest" description="Disordered" evidence="1">
    <location>
        <begin position="265"/>
        <end position="285"/>
    </location>
</feature>
<dbReference type="Pfam" id="PF04046">
    <property type="entry name" value="PSP"/>
    <property type="match status" value="1"/>
</dbReference>
<comment type="caution">
    <text evidence="3">The sequence shown here is derived from an EMBL/GenBank/DDBJ whole genome shotgun (WGS) entry which is preliminary data.</text>
</comment>
<dbReference type="InterPro" id="IPR007180">
    <property type="entry name" value="DUF382"/>
</dbReference>
<keyword evidence="4" id="KW-1185">Reference proteome</keyword>
<dbReference type="SMART" id="SM00581">
    <property type="entry name" value="PSP"/>
    <property type="match status" value="1"/>
</dbReference>
<feature type="compositionally biased region" description="Polar residues" evidence="1">
    <location>
        <begin position="456"/>
        <end position="467"/>
    </location>
</feature>
<evidence type="ECO:0000259" key="2">
    <source>
        <dbReference type="SMART" id="SM00581"/>
    </source>
</evidence>
<name>A0AAD6D6J9_9EURO</name>
<feature type="region of interest" description="Disordered" evidence="1">
    <location>
        <begin position="303"/>
        <end position="438"/>
    </location>
</feature>
<dbReference type="Proteomes" id="UP001220324">
    <property type="component" value="Unassembled WGS sequence"/>
</dbReference>
<evidence type="ECO:0000256" key="1">
    <source>
        <dbReference type="SAM" id="MobiDB-lite"/>
    </source>
</evidence>
<feature type="region of interest" description="Disordered" evidence="1">
    <location>
        <begin position="28"/>
        <end position="53"/>
    </location>
</feature>
<sequence length="495" mass="55926">MYKGIVSKFDETAGEIATNKDVEKPEVYFSDADDIPDEENEQEPKISKKKRKEMNKLSVAELKAMVQKPEIVEWTDTSANDPRLLIHIKAHRNVVPVPLHWSLKREYLSSKRGVEKAPFALPKFIQETGIAEMRDAALDKQDQSSLKQKQRERVAPKMGRLDIDYQKLYEAFFRFQTKPELTRYGEIYYEGKEYETNLKHLRPGELSDELKEALNMPPGAPPPWLINQQRYGPPPSYPALKVPGLNAPPPPGAMWGYHPGGYGKPPVDEHNRPLYGGDIFGVLQPQQNDQQGEPIEKDLWGELQASEESEEESEEDEDEDEEDADEEEAEAGTHSPSGLDTPSGMASAAPSEFVGTESVAGEFDVRKHHRGTETEETVHPRSAYQVIPEKQTSVQGFFGGDRAYDLSTSSGNPPLLGVDDQSRKRKKPGDVDVSVDLDAIQAGDGLSKESLQNMYEVQRQQQNQPQWGFQEDLSDMIAQESRKRLRKEEERRGKH</sequence>
<feature type="region of interest" description="Disordered" evidence="1">
    <location>
        <begin position="456"/>
        <end position="495"/>
    </location>
</feature>
<reference evidence="3 4" key="1">
    <citation type="journal article" date="2023" name="IMA Fungus">
        <title>Comparative genomic study of the Penicillium genus elucidates a diverse pangenome and 15 lateral gene transfer events.</title>
        <authorList>
            <person name="Petersen C."/>
            <person name="Sorensen T."/>
            <person name="Nielsen M.R."/>
            <person name="Sondergaard T.E."/>
            <person name="Sorensen J.L."/>
            <person name="Fitzpatrick D.A."/>
            <person name="Frisvad J.C."/>
            <person name="Nielsen K.L."/>
        </authorList>
    </citation>
    <scope>NUCLEOTIDE SEQUENCE [LARGE SCALE GENOMIC DNA]</scope>
    <source>
        <strain evidence="3 4">IBT 35679</strain>
    </source>
</reference>
<evidence type="ECO:0000313" key="3">
    <source>
        <dbReference type="EMBL" id="KAJ5556915.1"/>
    </source>
</evidence>
<accession>A0AAD6D6J9</accession>
<feature type="domain" description="PSP proline-rich" evidence="2">
    <location>
        <begin position="198"/>
        <end position="251"/>
    </location>
</feature>
<dbReference type="InterPro" id="IPR006568">
    <property type="entry name" value="PSP_pro-rich"/>
</dbReference>
<dbReference type="GO" id="GO:0005634">
    <property type="term" value="C:nucleus"/>
    <property type="evidence" value="ECO:0007669"/>
    <property type="project" value="InterPro"/>
</dbReference>
<dbReference type="PANTHER" id="PTHR12785:SF6">
    <property type="entry name" value="SPLICING FACTOR 3B SUBUNIT 2"/>
    <property type="match status" value="1"/>
</dbReference>
<proteinExistence type="predicted"/>
<protein>
    <recommendedName>
        <fullName evidence="2">PSP proline-rich domain-containing protein</fullName>
    </recommendedName>
</protein>
<feature type="compositionally biased region" description="Acidic residues" evidence="1">
    <location>
        <begin position="31"/>
        <end position="41"/>
    </location>
</feature>
<gene>
    <name evidence="3" type="ORF">N7494_000830</name>
</gene>
<feature type="compositionally biased region" description="Basic and acidic residues" evidence="1">
    <location>
        <begin position="480"/>
        <end position="495"/>
    </location>
</feature>
<dbReference type="EMBL" id="JAQIZZ010000001">
    <property type="protein sequence ID" value="KAJ5556915.1"/>
    <property type="molecule type" value="Genomic_DNA"/>
</dbReference>
<dbReference type="PANTHER" id="PTHR12785">
    <property type="entry name" value="SPLICING FACTOR 3B"/>
    <property type="match status" value="1"/>
</dbReference>